<organism evidence="1 2">
    <name type="scientific">Leptospira broomii serovar Hurstbridge str. 5399</name>
    <dbReference type="NCBI Taxonomy" id="1049789"/>
    <lineage>
        <taxon>Bacteria</taxon>
        <taxon>Pseudomonadati</taxon>
        <taxon>Spirochaetota</taxon>
        <taxon>Spirochaetia</taxon>
        <taxon>Leptospirales</taxon>
        <taxon>Leptospiraceae</taxon>
        <taxon>Leptospira</taxon>
    </lineage>
</organism>
<dbReference type="OrthoDB" id="9928278at2"/>
<name>T0GPS2_9LEPT</name>
<proteinExistence type="predicted"/>
<sequence>MAEKNQGMIQLTHIGDNEKVEYQKADLIKLCRIGEEYVVSFYQFDYQSLANVMSKKNAPLDANEFEDNLIPLSKIVMNSLTFKQLKTEIDNLNEAMGA</sequence>
<comment type="caution">
    <text evidence="1">The sequence shown here is derived from an EMBL/GenBank/DDBJ whole genome shotgun (WGS) entry which is preliminary data.</text>
</comment>
<evidence type="ECO:0000313" key="2">
    <source>
        <dbReference type="Proteomes" id="UP000015454"/>
    </source>
</evidence>
<dbReference type="RefSeq" id="WP_010570208.1">
    <property type="nucleotide sequence ID" value="NZ_AHMO02000002.1"/>
</dbReference>
<keyword evidence="2" id="KW-1185">Reference proteome</keyword>
<gene>
    <name evidence="1" type="ORF">LEP1GSC050_1809</name>
</gene>
<dbReference type="EMBL" id="AHMO02000002">
    <property type="protein sequence ID" value="EQA47328.1"/>
    <property type="molecule type" value="Genomic_DNA"/>
</dbReference>
<dbReference type="Proteomes" id="UP000015454">
    <property type="component" value="Unassembled WGS sequence"/>
</dbReference>
<dbReference type="AlphaFoldDB" id="T0GPS2"/>
<reference evidence="1" key="1">
    <citation type="submission" date="2013-05" db="EMBL/GenBank/DDBJ databases">
        <authorList>
            <person name="Harkins D.M."/>
            <person name="Durkin A.S."/>
            <person name="Brinkac L.M."/>
            <person name="Haft D.H."/>
            <person name="Selengut J.D."/>
            <person name="Sanka R."/>
            <person name="DePew J."/>
            <person name="Purushe J."/>
            <person name="Hartskeerl R.A."/>
            <person name="Ahmed A."/>
            <person name="van der Linden H."/>
            <person name="Goris M.G.A."/>
            <person name="Vinetz J.M."/>
            <person name="Sutton G.G."/>
            <person name="Nierman W.C."/>
            <person name="Fouts D.E."/>
        </authorList>
    </citation>
    <scope>NUCLEOTIDE SEQUENCE [LARGE SCALE GENOMIC DNA]</scope>
    <source>
        <strain evidence="1">5399</strain>
    </source>
</reference>
<dbReference type="STRING" id="1049789.LEP1GSC050_1809"/>
<evidence type="ECO:0000313" key="1">
    <source>
        <dbReference type="EMBL" id="EQA47328.1"/>
    </source>
</evidence>
<accession>T0GPS2</accession>
<protein>
    <submittedName>
        <fullName evidence="1">Uncharacterized protein</fullName>
    </submittedName>
</protein>